<reference evidence="3 4" key="1">
    <citation type="journal article" date="2013" name="Curr. Biol.">
        <title>The Genome of the Foraminiferan Reticulomyxa filosa.</title>
        <authorList>
            <person name="Glockner G."/>
            <person name="Hulsmann N."/>
            <person name="Schleicher M."/>
            <person name="Noegel A.A."/>
            <person name="Eichinger L."/>
            <person name="Gallinger C."/>
            <person name="Pawlowski J."/>
            <person name="Sierra R."/>
            <person name="Euteneuer U."/>
            <person name="Pillet L."/>
            <person name="Moustafa A."/>
            <person name="Platzer M."/>
            <person name="Groth M."/>
            <person name="Szafranski K."/>
            <person name="Schliwa M."/>
        </authorList>
    </citation>
    <scope>NUCLEOTIDE SEQUENCE [LARGE SCALE GENOMIC DNA]</scope>
</reference>
<protein>
    <submittedName>
        <fullName evidence="3">Uncharacterized protein</fullName>
    </submittedName>
</protein>
<dbReference type="AlphaFoldDB" id="X6MNU8"/>
<sequence length="319" mass="37337">MSSYKEKTTQNSNLEEENLNKKLQETVVERKYSQNNGNQKSVSKRTYTSKPNELVVTLKASDEQQKIAKEMVTIWNEEFRYSIKPIKAYCSKNTNVKLYHLYKETFSEDLEKWKNYALKVNSSKFLMGEKPTKTGFKAVFSWLVKQDVVEDILNGAYGVGDRELDKNNLSQNIEKQKELIVQKTNDKIVEYIKNNISESKEKYEFNSYVLEKRFEDDGDRYCIKHLVTNNTWLSPHSLVYDSKNKGLHQSLYESYVMKKYFGKTNLEARTKVKHSIDDISNKTAGIELFKKLSDLNNQISCLDLEVTKKSLHLKDIFYI</sequence>
<organism evidence="3 4">
    <name type="scientific">Reticulomyxa filosa</name>
    <dbReference type="NCBI Taxonomy" id="46433"/>
    <lineage>
        <taxon>Eukaryota</taxon>
        <taxon>Sar</taxon>
        <taxon>Rhizaria</taxon>
        <taxon>Retaria</taxon>
        <taxon>Foraminifera</taxon>
        <taxon>Monothalamids</taxon>
        <taxon>Reticulomyxidae</taxon>
        <taxon>Reticulomyxa</taxon>
    </lineage>
</organism>
<dbReference type="EMBL" id="ASPP01021472">
    <property type="protein sequence ID" value="ETO12378.1"/>
    <property type="molecule type" value="Genomic_DNA"/>
</dbReference>
<evidence type="ECO:0000256" key="1">
    <source>
        <dbReference type="SAM" id="MobiDB-lite"/>
    </source>
</evidence>
<proteinExistence type="predicted"/>
<evidence type="ECO:0000313" key="2">
    <source>
        <dbReference type="EMBL" id="ETO12378.1"/>
    </source>
</evidence>
<comment type="caution">
    <text evidence="3">The sequence shown here is derived from an EMBL/GenBank/DDBJ whole genome shotgun (WGS) entry which is preliminary data.</text>
</comment>
<reference evidence="3" key="2">
    <citation type="submission" date="2013-05" db="EMBL/GenBank/DDBJ databases">
        <authorList>
            <person name="Gloeckner G."/>
            <person name="Szafranski K."/>
            <person name="Schliwa M."/>
        </authorList>
    </citation>
    <scope>NUCLEOTIDE SEQUENCE</scope>
</reference>
<dbReference type="OrthoDB" id="10611128at2759"/>
<feature type="compositionally biased region" description="Basic and acidic residues" evidence="1">
    <location>
        <begin position="18"/>
        <end position="32"/>
    </location>
</feature>
<dbReference type="Proteomes" id="UP000023152">
    <property type="component" value="Unassembled WGS sequence"/>
</dbReference>
<evidence type="ECO:0000313" key="3">
    <source>
        <dbReference type="EMBL" id="ETO15112.1"/>
    </source>
</evidence>
<gene>
    <name evidence="3" type="ORF">RFI_22253</name>
    <name evidence="2" type="ORF">RFI_24998</name>
</gene>
<evidence type="ECO:0000313" key="4">
    <source>
        <dbReference type="Proteomes" id="UP000023152"/>
    </source>
</evidence>
<name>X6MNU8_RETFI</name>
<feature type="compositionally biased region" description="Polar residues" evidence="1">
    <location>
        <begin position="33"/>
        <end position="47"/>
    </location>
</feature>
<accession>X6MNU8</accession>
<dbReference type="EMBL" id="ASPP01019460">
    <property type="protein sequence ID" value="ETO15112.1"/>
    <property type="molecule type" value="Genomic_DNA"/>
</dbReference>
<keyword evidence="4" id="KW-1185">Reference proteome</keyword>
<feature type="region of interest" description="Disordered" evidence="1">
    <location>
        <begin position="1"/>
        <end position="47"/>
    </location>
</feature>